<feature type="region of interest" description="Disordered" evidence="11">
    <location>
        <begin position="386"/>
        <end position="470"/>
    </location>
</feature>
<evidence type="ECO:0000259" key="12">
    <source>
        <dbReference type="PROSITE" id="PS51044"/>
    </source>
</evidence>
<comment type="similarity">
    <text evidence="3">Belongs to the NSE2 family.</text>
</comment>
<accession>A0AAJ0G812</accession>
<sequence>MPPRARQPNAGPSRQSTVAPTPSQPARAGTQLPPYEAPSFPLNPTAQRTLDNLPRSHNLKKLDDSLADAQKALSEVAAEINDRLTERETKLSKKRKAQTTEPTSEDAENGANEGEQNLDELRDKVSRMTTRMDESMRKMIDGQHSVQDIKASIAATATDARLNASTQASTQAASTQRRRRRGREEGEDGEEGDEEEYQDFEPTDPRGGTQPQKSALETFRAKIDDSKTRYQAHSLTDRYADNNAYRDFKRVVHDARHPTGDVPMSHQNEWFDEGQAPAPGMTTRARNGDEEEDSDDDLAVSRTTISTKCPLTLTEFKKPLTSKKCPHSFEAEAILSLINGSTAHVGGGRSGEKTVQCPVSGCSQSLTKSDLHTDAVLVRQIKRLQRSRELDEEDADDREDGVDGPTLIGDDDTADVDDIVEGRTQIKGESRSGRPKGRATPLTPMRNGGVVEVDSESEAEEVDEDATQDE</sequence>
<evidence type="ECO:0000256" key="5">
    <source>
        <dbReference type="ARBA" id="ARBA00022723"/>
    </source>
</evidence>
<dbReference type="EMBL" id="JAWDJX010000024">
    <property type="protein sequence ID" value="KAK3051721.1"/>
    <property type="molecule type" value="Genomic_DNA"/>
</dbReference>
<dbReference type="GO" id="GO:0061665">
    <property type="term" value="F:SUMO ligase activity"/>
    <property type="evidence" value="ECO:0007669"/>
    <property type="project" value="TreeGrafter"/>
</dbReference>
<feature type="compositionally biased region" description="Acidic residues" evidence="11">
    <location>
        <begin position="453"/>
        <end position="470"/>
    </location>
</feature>
<dbReference type="GO" id="GO:0016925">
    <property type="term" value="P:protein sumoylation"/>
    <property type="evidence" value="ECO:0007669"/>
    <property type="project" value="TreeGrafter"/>
</dbReference>
<feature type="compositionally biased region" description="Basic and acidic residues" evidence="11">
    <location>
        <begin position="80"/>
        <end position="91"/>
    </location>
</feature>
<evidence type="ECO:0000256" key="1">
    <source>
        <dbReference type="ARBA" id="ARBA00004123"/>
    </source>
</evidence>
<feature type="region of interest" description="Disordered" evidence="11">
    <location>
        <begin position="1"/>
        <end position="57"/>
    </location>
</feature>
<keyword evidence="8" id="KW-0862">Zinc</keyword>
<feature type="compositionally biased region" description="Acidic residues" evidence="11">
    <location>
        <begin position="185"/>
        <end position="202"/>
    </location>
</feature>
<dbReference type="SUPFAM" id="SSF57850">
    <property type="entry name" value="RING/U-box"/>
    <property type="match status" value="1"/>
</dbReference>
<dbReference type="PANTHER" id="PTHR21330">
    <property type="entry name" value="E3 SUMO-PROTEIN LIGASE NSE2"/>
    <property type="match status" value="1"/>
</dbReference>
<gene>
    <name evidence="13" type="ORF">LTR09_007021</name>
</gene>
<dbReference type="PROSITE" id="PS51044">
    <property type="entry name" value="ZF_SP_RING"/>
    <property type="match status" value="1"/>
</dbReference>
<organism evidence="13 14">
    <name type="scientific">Extremus antarcticus</name>
    <dbReference type="NCBI Taxonomy" id="702011"/>
    <lineage>
        <taxon>Eukaryota</taxon>
        <taxon>Fungi</taxon>
        <taxon>Dikarya</taxon>
        <taxon>Ascomycota</taxon>
        <taxon>Pezizomycotina</taxon>
        <taxon>Dothideomycetes</taxon>
        <taxon>Dothideomycetidae</taxon>
        <taxon>Mycosphaerellales</taxon>
        <taxon>Extremaceae</taxon>
        <taxon>Extremus</taxon>
    </lineage>
</organism>
<dbReference type="CDD" id="cd16651">
    <property type="entry name" value="SPL-RING_NSE2"/>
    <property type="match status" value="1"/>
</dbReference>
<proteinExistence type="inferred from homology"/>
<evidence type="ECO:0000313" key="13">
    <source>
        <dbReference type="EMBL" id="KAK3051721.1"/>
    </source>
</evidence>
<evidence type="ECO:0000256" key="6">
    <source>
        <dbReference type="ARBA" id="ARBA00022771"/>
    </source>
</evidence>
<comment type="subcellular location">
    <subcellularLocation>
        <location evidence="1">Nucleus</location>
    </subcellularLocation>
</comment>
<keyword evidence="4" id="KW-0808">Transferase</keyword>
<dbReference type="GO" id="GO:0030915">
    <property type="term" value="C:Smc5-Smc6 complex"/>
    <property type="evidence" value="ECO:0007669"/>
    <property type="project" value="InterPro"/>
</dbReference>
<evidence type="ECO:0000256" key="4">
    <source>
        <dbReference type="ARBA" id="ARBA00022679"/>
    </source>
</evidence>
<name>A0AAJ0G812_9PEZI</name>
<feature type="domain" description="SP-RING-type" evidence="12">
    <location>
        <begin position="294"/>
        <end position="386"/>
    </location>
</feature>
<dbReference type="Proteomes" id="UP001271007">
    <property type="component" value="Unassembled WGS sequence"/>
</dbReference>
<evidence type="ECO:0000256" key="11">
    <source>
        <dbReference type="SAM" id="MobiDB-lite"/>
    </source>
</evidence>
<feature type="compositionally biased region" description="Acidic residues" evidence="11">
    <location>
        <begin position="390"/>
        <end position="402"/>
    </location>
</feature>
<dbReference type="InterPro" id="IPR013083">
    <property type="entry name" value="Znf_RING/FYVE/PHD"/>
</dbReference>
<protein>
    <recommendedName>
        <fullName evidence="12">SP-RING-type domain-containing protein</fullName>
    </recommendedName>
</protein>
<keyword evidence="7" id="KW-0833">Ubl conjugation pathway</keyword>
<keyword evidence="9" id="KW-0539">Nucleus</keyword>
<evidence type="ECO:0000256" key="2">
    <source>
        <dbReference type="ARBA" id="ARBA00004718"/>
    </source>
</evidence>
<feature type="region of interest" description="Disordered" evidence="11">
    <location>
        <begin position="80"/>
        <end position="129"/>
    </location>
</feature>
<evidence type="ECO:0000256" key="9">
    <source>
        <dbReference type="ARBA" id="ARBA00023242"/>
    </source>
</evidence>
<feature type="compositionally biased region" description="Acidic residues" evidence="11">
    <location>
        <begin position="409"/>
        <end position="419"/>
    </location>
</feature>
<keyword evidence="6 10" id="KW-0863">Zinc-finger</keyword>
<dbReference type="GO" id="GO:0005634">
    <property type="term" value="C:nucleus"/>
    <property type="evidence" value="ECO:0007669"/>
    <property type="project" value="UniProtKB-SubCell"/>
</dbReference>
<feature type="region of interest" description="Disordered" evidence="11">
    <location>
        <begin position="160"/>
        <end position="235"/>
    </location>
</feature>
<comment type="pathway">
    <text evidence="2">Protein modification; protein sumoylation.</text>
</comment>
<comment type="caution">
    <text evidence="13">The sequence shown here is derived from an EMBL/GenBank/DDBJ whole genome shotgun (WGS) entry which is preliminary data.</text>
</comment>
<feature type="compositionally biased region" description="Basic and acidic residues" evidence="11">
    <location>
        <begin position="119"/>
        <end position="129"/>
    </location>
</feature>
<feature type="compositionally biased region" description="Acidic residues" evidence="11">
    <location>
        <begin position="289"/>
        <end position="298"/>
    </location>
</feature>
<evidence type="ECO:0000256" key="7">
    <source>
        <dbReference type="ARBA" id="ARBA00022786"/>
    </source>
</evidence>
<dbReference type="Pfam" id="PF11789">
    <property type="entry name" value="zf-Nse"/>
    <property type="match status" value="1"/>
</dbReference>
<evidence type="ECO:0000256" key="10">
    <source>
        <dbReference type="PROSITE-ProRule" id="PRU00452"/>
    </source>
</evidence>
<keyword evidence="5" id="KW-0479">Metal-binding</keyword>
<dbReference type="GO" id="GO:0008270">
    <property type="term" value="F:zinc ion binding"/>
    <property type="evidence" value="ECO:0007669"/>
    <property type="project" value="UniProtKB-KW"/>
</dbReference>
<evidence type="ECO:0000256" key="8">
    <source>
        <dbReference type="ARBA" id="ARBA00022833"/>
    </source>
</evidence>
<feature type="region of interest" description="Disordered" evidence="11">
    <location>
        <begin position="256"/>
        <end position="301"/>
    </location>
</feature>
<feature type="compositionally biased region" description="Polar residues" evidence="11">
    <location>
        <begin position="10"/>
        <end position="21"/>
    </location>
</feature>
<dbReference type="InterPro" id="IPR004181">
    <property type="entry name" value="Znf_MIZ"/>
</dbReference>
<evidence type="ECO:0000313" key="14">
    <source>
        <dbReference type="Proteomes" id="UP001271007"/>
    </source>
</evidence>
<dbReference type="InterPro" id="IPR026846">
    <property type="entry name" value="Nse2(Mms21)"/>
</dbReference>
<dbReference type="Gene3D" id="3.30.40.10">
    <property type="entry name" value="Zinc/RING finger domain, C3HC4 (zinc finger)"/>
    <property type="match status" value="1"/>
</dbReference>
<evidence type="ECO:0000256" key="3">
    <source>
        <dbReference type="ARBA" id="ARBA00008212"/>
    </source>
</evidence>
<dbReference type="AlphaFoldDB" id="A0AAJ0G812"/>
<keyword evidence="14" id="KW-1185">Reference proteome</keyword>
<feature type="compositionally biased region" description="Basic and acidic residues" evidence="11">
    <location>
        <begin position="420"/>
        <end position="432"/>
    </location>
</feature>
<reference evidence="13" key="1">
    <citation type="submission" date="2023-04" db="EMBL/GenBank/DDBJ databases">
        <title>Black Yeasts Isolated from many extreme environments.</title>
        <authorList>
            <person name="Coleine C."/>
            <person name="Stajich J.E."/>
            <person name="Selbmann L."/>
        </authorList>
    </citation>
    <scope>NUCLEOTIDE SEQUENCE</scope>
    <source>
        <strain evidence="13">CCFEE 5312</strain>
    </source>
</reference>
<dbReference type="PANTHER" id="PTHR21330:SF1">
    <property type="entry name" value="E3 SUMO-PROTEIN LIGASE NSE2"/>
    <property type="match status" value="1"/>
</dbReference>
<feature type="compositionally biased region" description="Low complexity" evidence="11">
    <location>
        <begin position="164"/>
        <end position="175"/>
    </location>
</feature>
<feature type="compositionally biased region" description="Basic and acidic residues" evidence="11">
    <location>
        <begin position="219"/>
        <end position="228"/>
    </location>
</feature>
<dbReference type="GO" id="GO:0000724">
    <property type="term" value="P:double-strand break repair via homologous recombination"/>
    <property type="evidence" value="ECO:0007669"/>
    <property type="project" value="InterPro"/>
</dbReference>